<organism evidence="2">
    <name type="scientific">Spongospora subterranea</name>
    <dbReference type="NCBI Taxonomy" id="70186"/>
    <lineage>
        <taxon>Eukaryota</taxon>
        <taxon>Sar</taxon>
        <taxon>Rhizaria</taxon>
        <taxon>Endomyxa</taxon>
        <taxon>Phytomyxea</taxon>
        <taxon>Plasmodiophorida</taxon>
        <taxon>Plasmodiophoridae</taxon>
        <taxon>Spongospora</taxon>
    </lineage>
</organism>
<proteinExistence type="predicted"/>
<evidence type="ECO:0000313" key="2">
    <source>
        <dbReference type="EMBL" id="CRZ03656.1"/>
    </source>
</evidence>
<name>A0A0H5QQB4_9EUKA</name>
<feature type="region of interest" description="Disordered" evidence="1">
    <location>
        <begin position="94"/>
        <end position="131"/>
    </location>
</feature>
<reference evidence="2" key="1">
    <citation type="submission" date="2015-04" db="EMBL/GenBank/DDBJ databases">
        <title>The genome sequence of the plant pathogenic Rhizarian Plasmodiophora brassicae reveals insights in its biotrophic life cycle and the origin of chitin synthesis.</title>
        <authorList>
            <person name="Schwelm A."/>
            <person name="Fogelqvist J."/>
            <person name="Knaust A."/>
            <person name="Julke S."/>
            <person name="Lilja T."/>
            <person name="Dhandapani V."/>
            <person name="Bonilla-Rosso G."/>
            <person name="Karlsson M."/>
            <person name="Shevchenko A."/>
            <person name="Choi S.R."/>
            <person name="Kim H.G."/>
            <person name="Park J.Y."/>
            <person name="Lim Y.P."/>
            <person name="Ludwig-Muller J."/>
            <person name="Dixelius C."/>
        </authorList>
    </citation>
    <scope>NUCLEOTIDE SEQUENCE</scope>
    <source>
        <tissue evidence="2">Potato root galls</tissue>
    </source>
</reference>
<dbReference type="EMBL" id="HACM01003214">
    <property type="protein sequence ID" value="CRZ03656.1"/>
    <property type="molecule type" value="Transcribed_RNA"/>
</dbReference>
<dbReference type="AlphaFoldDB" id="A0A0H5QQB4"/>
<sequence>NPIVFVSKLNPSREPLSTAQVHIFERPNLPLPDSCLNPVTSFLRYVRSHGVDVEPDVVTTYVLELLVLESVELNGKEVVLRFTVVGFVEDSEEPAAGSAGVVDGGDDDEGEALAGVWLGAGSDGESERGLE</sequence>
<evidence type="ECO:0000256" key="1">
    <source>
        <dbReference type="SAM" id="MobiDB-lite"/>
    </source>
</evidence>
<protein>
    <submittedName>
        <fullName evidence="2">Uncharacterized protein</fullName>
    </submittedName>
</protein>
<accession>A0A0H5QQB4</accession>
<feature type="non-terminal residue" evidence="2">
    <location>
        <position position="1"/>
    </location>
</feature>